<accession>A0A670KMH2</accession>
<feature type="region of interest" description="Disordered" evidence="1">
    <location>
        <begin position="117"/>
        <end position="148"/>
    </location>
</feature>
<feature type="compositionally biased region" description="Basic and acidic residues" evidence="1">
    <location>
        <begin position="437"/>
        <end position="451"/>
    </location>
</feature>
<reference evidence="2" key="3">
    <citation type="submission" date="2025-09" db="UniProtKB">
        <authorList>
            <consortium name="Ensembl"/>
        </authorList>
    </citation>
    <scope>IDENTIFICATION</scope>
</reference>
<protein>
    <submittedName>
        <fullName evidence="2">Uncharacterized protein</fullName>
    </submittedName>
</protein>
<feature type="compositionally biased region" description="Polar residues" evidence="1">
    <location>
        <begin position="26"/>
        <end position="38"/>
    </location>
</feature>
<proteinExistence type="predicted"/>
<reference evidence="2" key="2">
    <citation type="submission" date="2025-08" db="UniProtKB">
        <authorList>
            <consortium name="Ensembl"/>
        </authorList>
    </citation>
    <scope>IDENTIFICATION</scope>
</reference>
<dbReference type="AlphaFoldDB" id="A0A670KMH2"/>
<evidence type="ECO:0000313" key="3">
    <source>
        <dbReference type="Proteomes" id="UP000472272"/>
    </source>
</evidence>
<dbReference type="Proteomes" id="UP000472272">
    <property type="component" value="Chromosome 16"/>
</dbReference>
<feature type="region of interest" description="Disordered" evidence="1">
    <location>
        <begin position="1"/>
        <end position="85"/>
    </location>
</feature>
<organism evidence="2 3">
    <name type="scientific">Podarcis muralis</name>
    <name type="common">Wall lizard</name>
    <name type="synonym">Lacerta muralis</name>
    <dbReference type="NCBI Taxonomy" id="64176"/>
    <lineage>
        <taxon>Eukaryota</taxon>
        <taxon>Metazoa</taxon>
        <taxon>Chordata</taxon>
        <taxon>Craniata</taxon>
        <taxon>Vertebrata</taxon>
        <taxon>Euteleostomi</taxon>
        <taxon>Lepidosauria</taxon>
        <taxon>Squamata</taxon>
        <taxon>Bifurcata</taxon>
        <taxon>Unidentata</taxon>
        <taxon>Episquamata</taxon>
        <taxon>Laterata</taxon>
        <taxon>Lacertibaenia</taxon>
        <taxon>Lacertidae</taxon>
        <taxon>Podarcis</taxon>
    </lineage>
</organism>
<dbReference type="GeneTree" id="ENSGT00940000172169"/>
<reference evidence="2 3" key="1">
    <citation type="journal article" date="2019" name="Proc. Natl. Acad. Sci. U.S.A.">
        <title>Regulatory changes in pterin and carotenoid genes underlie balanced color polymorphisms in the wall lizard.</title>
        <authorList>
            <person name="Andrade P."/>
            <person name="Pinho C."/>
            <person name="Perez I de Lanuza G."/>
            <person name="Afonso S."/>
            <person name="Brejcha J."/>
            <person name="Rubin C.J."/>
            <person name="Wallerman O."/>
            <person name="Pereira P."/>
            <person name="Sabatino S.J."/>
            <person name="Bellati A."/>
            <person name="Pellitteri-Rosa D."/>
            <person name="Bosakova Z."/>
            <person name="Bunikis I."/>
            <person name="Carretero M.A."/>
            <person name="Feiner N."/>
            <person name="Marsik P."/>
            <person name="Pauperio F."/>
            <person name="Salvi D."/>
            <person name="Soler L."/>
            <person name="While G.M."/>
            <person name="Uller T."/>
            <person name="Font E."/>
            <person name="Andersson L."/>
            <person name="Carneiro M."/>
        </authorList>
    </citation>
    <scope>NUCLEOTIDE SEQUENCE</scope>
</reference>
<feature type="region of interest" description="Disordered" evidence="1">
    <location>
        <begin position="345"/>
        <end position="454"/>
    </location>
</feature>
<feature type="compositionally biased region" description="Low complexity" evidence="1">
    <location>
        <begin position="401"/>
        <end position="418"/>
    </location>
</feature>
<name>A0A670KMH2_PODMU</name>
<keyword evidence="3" id="KW-1185">Reference proteome</keyword>
<dbReference type="Ensembl" id="ENSPMRT00000038173.1">
    <property type="protein sequence ID" value="ENSPMRP00000036022.1"/>
    <property type="gene ID" value="ENSPMRG00000023271.1"/>
</dbReference>
<sequence length="468" mass="51292">MSLNLEPEESVKSWSSLASAWSSPSRQTVDSRGTQSLRINKDQETSQQLSPLGAERRGYGRSAGGADFGKANQSPSFGTQRPDYGKPISNEEFFTLQKLGAVSPSITRRMSSPAVAEEMLSSPLSPSVLKRVSPSAEDKLSHSSSALSEYVEELRRKRLKDKEPGNLVLDDASSLPIYQTTGASSLRRCKTLKDDEDLPVTLEGIGESSRAGLVRSSSLRSISSESMARPNLSPALKRVSRFGSYDSLIQNIDDTYSKLSSPALGGEMFSTLRLKPWRSCLEASLEETTDTDLGKEPLVFQNRRFGDVPSEGKETDPLSWKIPTLSYERKTNDDSDDFLPAVRKCQSTSSLARGPKERRDGQRPMSVRFEDQVSPNHTFLSEIKATLSPSPKPQEDPGNLSDSSSSSGSVVSFKSADSIKSRPRIPRLEGEGCVGKRSPEGAKDDWRSEAEGKEDDVNSIMMKYLGKD</sequence>
<evidence type="ECO:0000256" key="1">
    <source>
        <dbReference type="SAM" id="MobiDB-lite"/>
    </source>
</evidence>
<evidence type="ECO:0000313" key="2">
    <source>
        <dbReference type="Ensembl" id="ENSPMRP00000036022.1"/>
    </source>
</evidence>
<feature type="compositionally biased region" description="Low complexity" evidence="1">
    <location>
        <begin position="12"/>
        <end position="25"/>
    </location>
</feature>
<dbReference type="OMA" id="CRTFKED"/>